<evidence type="ECO:0000256" key="1">
    <source>
        <dbReference type="ARBA" id="ARBA00004651"/>
    </source>
</evidence>
<feature type="transmembrane region" description="Helical" evidence="6">
    <location>
        <begin position="324"/>
        <end position="343"/>
    </location>
</feature>
<dbReference type="PANTHER" id="PTHR30294:SF45">
    <property type="entry name" value="LINEARMYCIN RESISTANCE PERMEASE PROTEIN LNRN"/>
    <property type="match status" value="1"/>
</dbReference>
<dbReference type="PANTHER" id="PTHR30294">
    <property type="entry name" value="MEMBRANE COMPONENT OF ABC TRANSPORTER YHHJ-RELATED"/>
    <property type="match status" value="1"/>
</dbReference>
<keyword evidence="5 6" id="KW-0472">Membrane</keyword>
<dbReference type="InterPro" id="IPR013525">
    <property type="entry name" value="ABC2_TM"/>
</dbReference>
<dbReference type="GO" id="GO:0005886">
    <property type="term" value="C:plasma membrane"/>
    <property type="evidence" value="ECO:0007669"/>
    <property type="project" value="UniProtKB-SubCell"/>
</dbReference>
<protein>
    <submittedName>
        <fullName evidence="8">ABC-type multidrug transport system, permease component</fullName>
    </submittedName>
</protein>
<reference evidence="8 9" key="1">
    <citation type="submission" date="2015-09" db="EMBL/GenBank/DDBJ databases">
        <authorList>
            <consortium name="Pathogen Informatics"/>
        </authorList>
    </citation>
    <scope>NUCLEOTIDE SEQUENCE [LARGE SCALE GENOMIC DNA]</scope>
    <source>
        <strain evidence="8 9">2789STDY5834856</strain>
    </source>
</reference>
<dbReference type="Proteomes" id="UP000095594">
    <property type="component" value="Unassembled WGS sequence"/>
</dbReference>
<keyword evidence="4 6" id="KW-1133">Transmembrane helix</keyword>
<dbReference type="AlphaFoldDB" id="A0A174H0K8"/>
<feature type="transmembrane region" description="Helical" evidence="6">
    <location>
        <begin position="235"/>
        <end position="256"/>
    </location>
</feature>
<keyword evidence="3 6" id="KW-0812">Transmembrane</keyword>
<keyword evidence="2" id="KW-1003">Cell membrane</keyword>
<dbReference type="Gene3D" id="3.40.1710.10">
    <property type="entry name" value="abc type-2 transporter like domain"/>
    <property type="match status" value="1"/>
</dbReference>
<feature type="transmembrane region" description="Helical" evidence="6">
    <location>
        <begin position="159"/>
        <end position="178"/>
    </location>
</feature>
<evidence type="ECO:0000313" key="9">
    <source>
        <dbReference type="Proteomes" id="UP000095594"/>
    </source>
</evidence>
<feature type="transmembrane region" description="Helical" evidence="6">
    <location>
        <begin position="199"/>
        <end position="220"/>
    </location>
</feature>
<accession>A0A174H0K8</accession>
<dbReference type="InterPro" id="IPR051449">
    <property type="entry name" value="ABC-2_transporter_component"/>
</dbReference>
<gene>
    <name evidence="8" type="ORF">ERS852471_02039</name>
</gene>
<evidence type="ECO:0000256" key="6">
    <source>
        <dbReference type="SAM" id="Phobius"/>
    </source>
</evidence>
<sequence length="348" mass="39745">MGVVAPAVIIVFFSFAFGQEMDYKVGIIDNDNKYISRELIKSINEIEDIDAVGISNDSYELMLVSHQIQMVVIIDDGFSDDILNFKAGKVVIKSISNSDIKETLLSIIKAKVNNLTLIAKVSDGSIDKFIENNKAYTKHMLNYDLNEVNESRPSVKNSIGIVIMMILISGASIANFLIEDEEQDTKNRVLASGIRPYKYYIALLVVFYLMSSMSSIIYYVSCRILNLDFGMENTYNFLVVMLLLNLIAISLNLFIVSFTRNRYIAATINILVVIPTCMISGVFWDFDIMPEYLKKIGSFMPQRLVYEGIEKLQVYESISYIYDYIFYMIVISLILFSLSLFMFRIKRD</sequence>
<dbReference type="Pfam" id="PF12698">
    <property type="entry name" value="ABC2_membrane_3"/>
    <property type="match status" value="1"/>
</dbReference>
<evidence type="ECO:0000313" key="8">
    <source>
        <dbReference type="EMBL" id="CUO68353.1"/>
    </source>
</evidence>
<feature type="domain" description="ABC-2 type transporter transmembrane" evidence="7">
    <location>
        <begin position="3"/>
        <end position="341"/>
    </location>
</feature>
<name>A0A174H0K8_9CLOT</name>
<comment type="subcellular location">
    <subcellularLocation>
        <location evidence="1">Cell membrane</location>
        <topology evidence="1">Multi-pass membrane protein</topology>
    </subcellularLocation>
</comment>
<evidence type="ECO:0000256" key="5">
    <source>
        <dbReference type="ARBA" id="ARBA00023136"/>
    </source>
</evidence>
<feature type="transmembrane region" description="Helical" evidence="6">
    <location>
        <begin position="263"/>
        <end position="284"/>
    </location>
</feature>
<dbReference type="GO" id="GO:0140359">
    <property type="term" value="F:ABC-type transporter activity"/>
    <property type="evidence" value="ECO:0007669"/>
    <property type="project" value="InterPro"/>
</dbReference>
<proteinExistence type="predicted"/>
<organism evidence="8 9">
    <name type="scientific">Clostridium disporicum</name>
    <dbReference type="NCBI Taxonomy" id="84024"/>
    <lineage>
        <taxon>Bacteria</taxon>
        <taxon>Bacillati</taxon>
        <taxon>Bacillota</taxon>
        <taxon>Clostridia</taxon>
        <taxon>Eubacteriales</taxon>
        <taxon>Clostridiaceae</taxon>
        <taxon>Clostridium</taxon>
    </lineage>
</organism>
<dbReference type="EMBL" id="CYZX01000013">
    <property type="protein sequence ID" value="CUO68353.1"/>
    <property type="molecule type" value="Genomic_DNA"/>
</dbReference>
<evidence type="ECO:0000256" key="2">
    <source>
        <dbReference type="ARBA" id="ARBA00022475"/>
    </source>
</evidence>
<evidence type="ECO:0000256" key="4">
    <source>
        <dbReference type="ARBA" id="ARBA00022989"/>
    </source>
</evidence>
<evidence type="ECO:0000259" key="7">
    <source>
        <dbReference type="Pfam" id="PF12698"/>
    </source>
</evidence>
<evidence type="ECO:0000256" key="3">
    <source>
        <dbReference type="ARBA" id="ARBA00022692"/>
    </source>
</evidence>